<dbReference type="Gene3D" id="1.25.40.10">
    <property type="entry name" value="Tetratricopeptide repeat domain"/>
    <property type="match status" value="1"/>
</dbReference>
<evidence type="ECO:0000313" key="3">
    <source>
        <dbReference type="Proteomes" id="UP001196338"/>
    </source>
</evidence>
<sequence length="96" mass="10948">PESAYLQHALGMWLLHHGERPYALLGLSKAVELEPDNPDYRYDLATTLHAQDEVEAAQRQLEEIVQRDPANRKARVLLVNYWKETGQLQNVDVLAG</sequence>
<comment type="caution">
    <text evidence="2">The sequence shown here is derived from an EMBL/GenBank/DDBJ whole genome shotgun (WGS) entry which is preliminary data.</text>
</comment>
<evidence type="ECO:0000313" key="2">
    <source>
        <dbReference type="EMBL" id="MBS7675566.1"/>
    </source>
</evidence>
<keyword evidence="1" id="KW-0802">TPR repeat</keyword>
<evidence type="ECO:0000256" key="1">
    <source>
        <dbReference type="PROSITE-ProRule" id="PRU00339"/>
    </source>
</evidence>
<reference evidence="2" key="2">
    <citation type="submission" date="2023-08" db="EMBL/GenBank/DDBJ databases">
        <title>Vibrio cholerae Outbreaks in Tanzania Exemplify Founder Flush: Simultaneous Increases in Population Size and Genetic Diversity.</title>
        <authorList>
            <person name="Debes A.K."/>
            <person name="Mohammed A."/>
            <person name="Maseke I."/>
            <person name="Almeida M."/>
            <person name="Li S."/>
            <person name="Matimba H."/>
            <person name="Joachim A."/>
            <person name="Mizinduko M."/>
            <person name="Nyanga S."/>
            <person name="Kelly M."/>
            <person name="Kachwamba Y."/>
            <person name="Schaffer A.M."/>
            <person name="Nyanga A.S."/>
            <person name="Mghamba J."/>
            <person name="Mosha F.S."/>
            <person name="Sack D.A."/>
            <person name="Stine O.C."/>
        </authorList>
    </citation>
    <scope>NUCLEOTIDE SEQUENCE</scope>
    <source>
        <strain evidence="2">TDS0091212</strain>
    </source>
</reference>
<feature type="non-terminal residue" evidence="2">
    <location>
        <position position="96"/>
    </location>
</feature>
<dbReference type="PROSITE" id="PS50005">
    <property type="entry name" value="TPR"/>
    <property type="match status" value="1"/>
</dbReference>
<dbReference type="Pfam" id="PF14561">
    <property type="entry name" value="TPR_20"/>
    <property type="match status" value="1"/>
</dbReference>
<accession>A0AAW4L1C5</accession>
<gene>
    <name evidence="2" type="ORF">KIN13_19350</name>
</gene>
<dbReference type="RefSeq" id="WP_213421479.1">
    <property type="nucleotide sequence ID" value="NZ_JAHBND010000929.1"/>
</dbReference>
<reference evidence="2" key="1">
    <citation type="submission" date="2021-05" db="EMBL/GenBank/DDBJ databases">
        <authorList>
            <person name="Stine C."/>
        </authorList>
    </citation>
    <scope>NUCLEOTIDE SEQUENCE</scope>
    <source>
        <strain evidence="2">TDS0091212</strain>
    </source>
</reference>
<organism evidence="2 3">
    <name type="scientific">Vibrio cholerae</name>
    <dbReference type="NCBI Taxonomy" id="666"/>
    <lineage>
        <taxon>Bacteria</taxon>
        <taxon>Pseudomonadati</taxon>
        <taxon>Pseudomonadota</taxon>
        <taxon>Gammaproteobacteria</taxon>
        <taxon>Vibrionales</taxon>
        <taxon>Vibrionaceae</taxon>
        <taxon>Vibrio</taxon>
    </lineage>
</organism>
<dbReference type="Proteomes" id="UP001196338">
    <property type="component" value="Unassembled WGS sequence"/>
</dbReference>
<dbReference type="EMBL" id="JAHBND010000929">
    <property type="protein sequence ID" value="MBS7675566.1"/>
    <property type="molecule type" value="Genomic_DNA"/>
</dbReference>
<feature type="repeat" description="TPR" evidence="1">
    <location>
        <begin position="4"/>
        <end position="37"/>
    </location>
</feature>
<dbReference type="InterPro" id="IPR011990">
    <property type="entry name" value="TPR-like_helical_dom_sf"/>
</dbReference>
<dbReference type="InterPro" id="IPR019734">
    <property type="entry name" value="TPR_rpt"/>
</dbReference>
<proteinExistence type="predicted"/>
<name>A0AAW4L1C5_VIBCL</name>
<dbReference type="SUPFAM" id="SSF48452">
    <property type="entry name" value="TPR-like"/>
    <property type="match status" value="1"/>
</dbReference>
<feature type="non-terminal residue" evidence="2">
    <location>
        <position position="1"/>
    </location>
</feature>
<dbReference type="AlphaFoldDB" id="A0AAW4L1C5"/>
<protein>
    <submittedName>
        <fullName evidence="2">Tetratricopeptide repeat protein</fullName>
    </submittedName>
</protein>